<protein>
    <recommendedName>
        <fullName evidence="11">Competence protein</fullName>
    </recommendedName>
</protein>
<comment type="subcellular location">
    <subcellularLocation>
        <location evidence="1">Cell membrane</location>
        <topology evidence="1">Multi-pass membrane protein</topology>
    </subcellularLocation>
</comment>
<dbReference type="PANTHER" id="PTHR30619">
    <property type="entry name" value="DNA INTERNALIZATION/COMPETENCE PROTEIN COMEC/REC2"/>
    <property type="match status" value="1"/>
</dbReference>
<evidence type="ECO:0008006" key="11">
    <source>
        <dbReference type="Google" id="ProtNLM"/>
    </source>
</evidence>
<evidence type="ECO:0000256" key="4">
    <source>
        <dbReference type="ARBA" id="ARBA00022989"/>
    </source>
</evidence>
<keyword evidence="10" id="KW-1185">Reference proteome</keyword>
<dbReference type="EMBL" id="LQRT01000035">
    <property type="protein sequence ID" value="KZS39397.1"/>
    <property type="molecule type" value="Genomic_DNA"/>
</dbReference>
<evidence type="ECO:0000313" key="10">
    <source>
        <dbReference type="Proteomes" id="UP000076715"/>
    </source>
</evidence>
<feature type="domain" description="ComEC/Rec2-related protein" evidence="7">
    <location>
        <begin position="237"/>
        <end position="498"/>
    </location>
</feature>
<dbReference type="STRING" id="1642818.AWE51_12715"/>
<dbReference type="InterPro" id="IPR052159">
    <property type="entry name" value="Competence_DNA_uptake"/>
</dbReference>
<dbReference type="Pfam" id="PF03772">
    <property type="entry name" value="Competence"/>
    <property type="match status" value="1"/>
</dbReference>
<keyword evidence="5 6" id="KW-0472">Membrane</keyword>
<evidence type="ECO:0000256" key="2">
    <source>
        <dbReference type="ARBA" id="ARBA00022475"/>
    </source>
</evidence>
<feature type="transmembrane region" description="Helical" evidence="6">
    <location>
        <begin position="512"/>
        <end position="533"/>
    </location>
</feature>
<feature type="transmembrane region" description="Helical" evidence="6">
    <location>
        <begin position="419"/>
        <end position="446"/>
    </location>
</feature>
<feature type="transmembrane region" description="Helical" evidence="6">
    <location>
        <begin position="57"/>
        <end position="76"/>
    </location>
</feature>
<dbReference type="PANTHER" id="PTHR30619:SF1">
    <property type="entry name" value="RECOMBINATION PROTEIN 2"/>
    <property type="match status" value="1"/>
</dbReference>
<evidence type="ECO:0000256" key="6">
    <source>
        <dbReference type="SAM" id="Phobius"/>
    </source>
</evidence>
<feature type="transmembrane region" description="Helical" evidence="6">
    <location>
        <begin position="354"/>
        <end position="373"/>
    </location>
</feature>
<sequence length="682" mass="78587">MRLINVPFVIITCATLLGIVVGHYCSITLSSSILLFSISILVLTVVWLRSKKIFSKGYYFGFLTPLIFIFFGIALIKIHDPKNNSNHYTNQIDSGVFLLNKVGVKFHIAERLKSTTYYDKYIVSLHILNQKFVEGNLLLRLPKDNTNRILEIGETYSFLGKITPIDKPLNPHQFDYKQHLSHQKIFHQATASTNLLIRHKDIQWSIFRIADQIRKDINQKLKKYSFNTRQLSIINALLLGQRQEITQETFNAYRDAGAIHILAVSGLHVGILLLIINWITSPLKFSRNGKHISVLLSIILLWCFAIIAGLSPSVLRAVTMFSFLTIGIQIQSKTSIYNSLCVSMFVLLCFNPSLLFSVGFQLSYLAVFSIVWIQPIMAKTFHPRFYITKKLWETFTVTFAAQLGLLPITLFYFHQFPGLFFISNLIIIPTLGLILGLGILVIALAYTTIPSQAIILIFKISIDTMNNIVIWVSQQKSFLITDISFSWKTLITLSLVIYTSITLFKKYQRRKIYWLVVSLNLFFTGLIIDKYIVDTKEELIIFHTNRNTVFGVLKNQKLNLYHKDSLSYQNHNFLLKNYLIQNKAKIDSTYTLKNIYRYKKHTIQIIDRSNIYSLKGLQPDILLLSGSPKIHLERIIRDVQPKQIIADGSNYKNYIDQWEKSCTTLNISFYRTDKKGAFLLKQ</sequence>
<evidence type="ECO:0000313" key="9">
    <source>
        <dbReference type="EMBL" id="KZS39397.1"/>
    </source>
</evidence>
<dbReference type="RefSeq" id="WP_066317613.1">
    <property type="nucleotide sequence ID" value="NZ_LQRT01000035.1"/>
</dbReference>
<feature type="transmembrane region" description="Helical" evidence="6">
    <location>
        <begin position="394"/>
        <end position="413"/>
    </location>
</feature>
<evidence type="ECO:0000256" key="1">
    <source>
        <dbReference type="ARBA" id="ARBA00004651"/>
    </source>
</evidence>
<dbReference type="Pfam" id="PF13567">
    <property type="entry name" value="DUF4131"/>
    <property type="match status" value="1"/>
</dbReference>
<feature type="domain" description="DUF4131" evidence="8">
    <location>
        <begin position="28"/>
        <end position="192"/>
    </location>
</feature>
<feature type="transmembrane region" description="Helical" evidence="6">
    <location>
        <begin position="257"/>
        <end position="280"/>
    </location>
</feature>
<dbReference type="InterPro" id="IPR004477">
    <property type="entry name" value="ComEC_N"/>
</dbReference>
<keyword evidence="4 6" id="KW-1133">Transmembrane helix</keyword>
<evidence type="ECO:0000256" key="5">
    <source>
        <dbReference type="ARBA" id="ARBA00023136"/>
    </source>
</evidence>
<organism evidence="9 10">
    <name type="scientific">Aquimarina aggregata</name>
    <dbReference type="NCBI Taxonomy" id="1642818"/>
    <lineage>
        <taxon>Bacteria</taxon>
        <taxon>Pseudomonadati</taxon>
        <taxon>Bacteroidota</taxon>
        <taxon>Flavobacteriia</taxon>
        <taxon>Flavobacteriales</taxon>
        <taxon>Flavobacteriaceae</taxon>
        <taxon>Aquimarina</taxon>
    </lineage>
</organism>
<feature type="transmembrane region" description="Helical" evidence="6">
    <location>
        <begin position="292"/>
        <end position="315"/>
    </location>
</feature>
<dbReference type="GO" id="GO:0005886">
    <property type="term" value="C:plasma membrane"/>
    <property type="evidence" value="ECO:0007669"/>
    <property type="project" value="UniProtKB-SubCell"/>
</dbReference>
<dbReference type="OrthoDB" id="9761531at2"/>
<name>A0A162YW52_9FLAO</name>
<proteinExistence type="predicted"/>
<keyword evidence="3 6" id="KW-0812">Transmembrane</keyword>
<accession>A0A162YW52</accession>
<gene>
    <name evidence="9" type="ORF">AWE51_12715</name>
</gene>
<evidence type="ECO:0000259" key="8">
    <source>
        <dbReference type="Pfam" id="PF13567"/>
    </source>
</evidence>
<dbReference type="InterPro" id="IPR025405">
    <property type="entry name" value="DUF4131"/>
</dbReference>
<feature type="transmembrane region" description="Helical" evidence="6">
    <location>
        <begin position="32"/>
        <end position="50"/>
    </location>
</feature>
<evidence type="ECO:0000259" key="7">
    <source>
        <dbReference type="Pfam" id="PF03772"/>
    </source>
</evidence>
<feature type="transmembrane region" description="Helical" evidence="6">
    <location>
        <begin position="485"/>
        <end position="505"/>
    </location>
</feature>
<reference evidence="9 10" key="1">
    <citation type="submission" date="2016-01" db="EMBL/GenBank/DDBJ databases">
        <title>The draft genome sequence of Aquimarina sp. RZW4-3-2.</title>
        <authorList>
            <person name="Wang Y."/>
        </authorList>
    </citation>
    <scope>NUCLEOTIDE SEQUENCE [LARGE SCALE GENOMIC DNA]</scope>
    <source>
        <strain evidence="9 10">RZW4-3-2</strain>
    </source>
</reference>
<comment type="caution">
    <text evidence="9">The sequence shown here is derived from an EMBL/GenBank/DDBJ whole genome shotgun (WGS) entry which is preliminary data.</text>
</comment>
<dbReference type="AlphaFoldDB" id="A0A162YW52"/>
<keyword evidence="2" id="KW-1003">Cell membrane</keyword>
<dbReference type="Proteomes" id="UP000076715">
    <property type="component" value="Unassembled WGS sequence"/>
</dbReference>
<evidence type="ECO:0000256" key="3">
    <source>
        <dbReference type="ARBA" id="ARBA00022692"/>
    </source>
</evidence>
<dbReference type="NCBIfam" id="TIGR00360">
    <property type="entry name" value="ComEC_N-term"/>
    <property type="match status" value="1"/>
</dbReference>